<evidence type="ECO:0000313" key="6">
    <source>
        <dbReference type="EMBL" id="AQS85967.1"/>
    </source>
</evidence>
<dbReference type="OrthoDB" id="9151526at2"/>
<feature type="transmembrane region" description="Helical" evidence="5">
    <location>
        <begin position="203"/>
        <end position="224"/>
    </location>
</feature>
<feature type="transmembrane region" description="Helical" evidence="5">
    <location>
        <begin position="12"/>
        <end position="41"/>
    </location>
</feature>
<feature type="transmembrane region" description="Helical" evidence="5">
    <location>
        <begin position="47"/>
        <end position="66"/>
    </location>
</feature>
<dbReference type="STRING" id="435.A0U92_15725"/>
<evidence type="ECO:0000256" key="2">
    <source>
        <dbReference type="ARBA" id="ARBA00022692"/>
    </source>
</evidence>
<feature type="transmembrane region" description="Helical" evidence="5">
    <location>
        <begin position="102"/>
        <end position="121"/>
    </location>
</feature>
<feature type="transmembrane region" description="Helical" evidence="5">
    <location>
        <begin position="78"/>
        <end position="96"/>
    </location>
</feature>
<keyword evidence="5" id="KW-1003">Cell membrane</keyword>
<dbReference type="KEGG" id="aace:A0U92_15725"/>
<feature type="transmembrane region" description="Helical" evidence="5">
    <location>
        <begin position="236"/>
        <end position="254"/>
    </location>
</feature>
<dbReference type="PANTHER" id="PTHR43701:SF2">
    <property type="entry name" value="MEMBRANE TRANSPORTER PROTEIN YJNA-RELATED"/>
    <property type="match status" value="1"/>
</dbReference>
<protein>
    <recommendedName>
        <fullName evidence="5">Probable membrane transporter protein</fullName>
    </recommendedName>
</protein>
<sequence>MSIDLPHLLLEILSGSLIGFTLGLIGGGGSILAVPLMVYVVGVKNPHVAIGTSALAVAVNALAGLAQHARLGTVKWRCAGLFAPCGVLGAFVGATLGKAMDGGRLLLCFALLMVVVGVLMLRKRSNQGCVGAACNRQNAPRVITYGLGTGLLSGFFGIGGGFLIVPALIASTGMPILNAIGTSLVAVAAFGASTAISYMTSGLIDWSLALLFILGGIIGSFGGMRVAKSLSGTTGALTALFSCVIFCVAGYMIWKNI</sequence>
<proteinExistence type="inferred from homology"/>
<keyword evidence="2 5" id="KW-0812">Transmembrane</keyword>
<comment type="similarity">
    <text evidence="5">Belongs to the 4-toluene sulfonate uptake permease (TSUP) (TC 2.A.102) family.</text>
</comment>
<dbReference type="Pfam" id="PF01925">
    <property type="entry name" value="TauE"/>
    <property type="match status" value="1"/>
</dbReference>
<comment type="subcellular location">
    <subcellularLocation>
        <location evidence="5">Cell membrane</location>
        <topology evidence="5">Multi-pass membrane protein</topology>
    </subcellularLocation>
    <subcellularLocation>
        <location evidence="1">Membrane</location>
        <topology evidence="1">Multi-pass membrane protein</topology>
    </subcellularLocation>
</comment>
<dbReference type="Proteomes" id="UP000188937">
    <property type="component" value="Chromosome"/>
</dbReference>
<evidence type="ECO:0000256" key="4">
    <source>
        <dbReference type="ARBA" id="ARBA00023136"/>
    </source>
</evidence>
<name>A0A1U9KJM2_ACEAC</name>
<reference evidence="6 7" key="1">
    <citation type="submission" date="2016-03" db="EMBL/GenBank/DDBJ databases">
        <title>Acetic acid bacteria sequencing.</title>
        <authorList>
            <person name="Brandt J."/>
            <person name="Jakob F."/>
            <person name="Vogel R.F."/>
        </authorList>
    </citation>
    <scope>NUCLEOTIDE SEQUENCE [LARGE SCALE GENOMIC DNA]</scope>
    <source>
        <strain evidence="6 7">TMW2.1153</strain>
    </source>
</reference>
<evidence type="ECO:0000256" key="3">
    <source>
        <dbReference type="ARBA" id="ARBA00022989"/>
    </source>
</evidence>
<dbReference type="RefSeq" id="WP_077813969.1">
    <property type="nucleotide sequence ID" value="NZ_CP014692.1"/>
</dbReference>
<feature type="transmembrane region" description="Helical" evidence="5">
    <location>
        <begin position="142"/>
        <end position="170"/>
    </location>
</feature>
<keyword evidence="3 5" id="KW-1133">Transmembrane helix</keyword>
<dbReference type="EMBL" id="CP014692">
    <property type="protein sequence ID" value="AQS85967.1"/>
    <property type="molecule type" value="Genomic_DNA"/>
</dbReference>
<feature type="transmembrane region" description="Helical" evidence="5">
    <location>
        <begin position="176"/>
        <end position="196"/>
    </location>
</feature>
<dbReference type="PANTHER" id="PTHR43701">
    <property type="entry name" value="MEMBRANE TRANSPORTER PROTEIN MJ0441-RELATED"/>
    <property type="match status" value="1"/>
</dbReference>
<organism evidence="6 7">
    <name type="scientific">Acetobacter aceti</name>
    <dbReference type="NCBI Taxonomy" id="435"/>
    <lineage>
        <taxon>Bacteria</taxon>
        <taxon>Pseudomonadati</taxon>
        <taxon>Pseudomonadota</taxon>
        <taxon>Alphaproteobacteria</taxon>
        <taxon>Acetobacterales</taxon>
        <taxon>Acetobacteraceae</taxon>
        <taxon>Acetobacter</taxon>
        <taxon>Acetobacter subgen. Acetobacter</taxon>
    </lineage>
</organism>
<dbReference type="AlphaFoldDB" id="A0A1U9KJM2"/>
<dbReference type="GO" id="GO:0005886">
    <property type="term" value="C:plasma membrane"/>
    <property type="evidence" value="ECO:0007669"/>
    <property type="project" value="UniProtKB-SubCell"/>
</dbReference>
<keyword evidence="7" id="KW-1185">Reference proteome</keyword>
<evidence type="ECO:0000256" key="5">
    <source>
        <dbReference type="RuleBase" id="RU363041"/>
    </source>
</evidence>
<gene>
    <name evidence="6" type="ORF">A0U92_15725</name>
</gene>
<evidence type="ECO:0000256" key="1">
    <source>
        <dbReference type="ARBA" id="ARBA00004141"/>
    </source>
</evidence>
<evidence type="ECO:0000313" key="7">
    <source>
        <dbReference type="Proteomes" id="UP000188937"/>
    </source>
</evidence>
<accession>A0A1U9KJM2</accession>
<dbReference type="InterPro" id="IPR002781">
    <property type="entry name" value="TM_pro_TauE-like"/>
</dbReference>
<dbReference type="InterPro" id="IPR051598">
    <property type="entry name" value="TSUP/Inactive_protease-like"/>
</dbReference>
<keyword evidence="4 5" id="KW-0472">Membrane</keyword>